<evidence type="ECO:0000256" key="4">
    <source>
        <dbReference type="ARBA" id="ARBA00022679"/>
    </source>
</evidence>
<feature type="active site" evidence="7">
    <location>
        <position position="272"/>
    </location>
</feature>
<dbReference type="InterPro" id="IPR024176">
    <property type="entry name" value="Citrate_synthase_bac-typ"/>
</dbReference>
<dbReference type="GO" id="GO:0005975">
    <property type="term" value="P:carbohydrate metabolic process"/>
    <property type="evidence" value="ECO:0007669"/>
    <property type="project" value="TreeGrafter"/>
</dbReference>
<dbReference type="InterPro" id="IPR036969">
    <property type="entry name" value="Citrate_synthase_sf"/>
</dbReference>
<reference evidence="10" key="1">
    <citation type="submission" date="2022-03" db="EMBL/GenBank/DDBJ databases">
        <title>Cryobacterium sp. nov. strain ZS14-85, isolated from Antarctic soil.</title>
        <authorList>
            <person name="Li J."/>
            <person name="Niu G."/>
        </authorList>
    </citation>
    <scope>NUCLEOTIDE SEQUENCE</scope>
    <source>
        <strain evidence="10">ZS14-85</strain>
    </source>
</reference>
<dbReference type="GO" id="GO:0005829">
    <property type="term" value="C:cytosol"/>
    <property type="evidence" value="ECO:0007669"/>
    <property type="project" value="TreeGrafter"/>
</dbReference>
<sequence>MSQNEPAVTEPTVYKGLAGIVVDRTRVSKVNDLSNSLLYRGYPVQELAAQKSFEEVTYLLWNGELPTPDELAAFEDEERSLRHLQPAVRRVIDELPLTAHPMDVVRTAVSLIGAFDPQVDDASPEANKAKGLRLWSQMPAIVAYDQRRRHGLEPIEPRDDLGYSANFLFMTFGEVPELVVVEAFDVSMIMYADHSFNASTFTARVITSTMSDLHSAITGAVGALKGALHGGANEAVMHIFEQIGLGEGSGERADAWLTATLDAHQKVMGFGHRVYKHGDSRVPTMKTALLTLVEHYQRPDLIELYERLAAGMKERTGILPNLDYPSGPAYYLMGFDNLTFTPIFVASRIAGWTAHIMEQTASNSLIRPLSLYDGHPERHLPAAAEPDLQPAGDLPLDNGIRSRRLSN</sequence>
<accession>A0AA41R0C1</accession>
<keyword evidence="11" id="KW-1185">Reference proteome</keyword>
<dbReference type="InterPro" id="IPR016142">
    <property type="entry name" value="Citrate_synth-like_lrg_a-sub"/>
</dbReference>
<keyword evidence="10" id="KW-0012">Acyltransferase</keyword>
<keyword evidence="4 6" id="KW-0808">Transferase</keyword>
<dbReference type="SUPFAM" id="SSF48256">
    <property type="entry name" value="Citrate synthase"/>
    <property type="match status" value="1"/>
</dbReference>
<gene>
    <name evidence="10" type="ORF">MQH31_19440</name>
</gene>
<dbReference type="PANTHER" id="PTHR11739:SF4">
    <property type="entry name" value="CITRATE SYNTHASE, PEROXISOMAL"/>
    <property type="match status" value="1"/>
</dbReference>
<dbReference type="RefSeq" id="WP_243013425.1">
    <property type="nucleotide sequence ID" value="NZ_JALGAR010000008.1"/>
</dbReference>
<comment type="pathway">
    <text evidence="1">Carbohydrate metabolism; tricarboxylic acid cycle.</text>
</comment>
<feature type="active site" evidence="7">
    <location>
        <position position="323"/>
    </location>
</feature>
<dbReference type="NCBIfam" id="NF010636">
    <property type="entry name" value="PRK14033.1"/>
    <property type="match status" value="1"/>
</dbReference>
<dbReference type="NCBIfam" id="TIGR01800">
    <property type="entry name" value="cit_synth_II"/>
    <property type="match status" value="1"/>
</dbReference>
<comment type="catalytic activity">
    <reaction evidence="5">
        <text>oxaloacetate + acetyl-CoA + H2O = citrate + CoA + H(+)</text>
        <dbReference type="Rhea" id="RHEA:16845"/>
        <dbReference type="ChEBI" id="CHEBI:15377"/>
        <dbReference type="ChEBI" id="CHEBI:15378"/>
        <dbReference type="ChEBI" id="CHEBI:16452"/>
        <dbReference type="ChEBI" id="CHEBI:16947"/>
        <dbReference type="ChEBI" id="CHEBI:57287"/>
        <dbReference type="ChEBI" id="CHEBI:57288"/>
        <dbReference type="EC" id="2.3.3.16"/>
    </reaction>
</comment>
<dbReference type="Proteomes" id="UP001165341">
    <property type="component" value="Unassembled WGS sequence"/>
</dbReference>
<evidence type="ECO:0000313" key="11">
    <source>
        <dbReference type="Proteomes" id="UP001165341"/>
    </source>
</evidence>
<dbReference type="Gene3D" id="1.10.580.10">
    <property type="entry name" value="Citrate Synthase, domain 1"/>
    <property type="match status" value="1"/>
</dbReference>
<evidence type="ECO:0000256" key="5">
    <source>
        <dbReference type="ARBA" id="ARBA00049288"/>
    </source>
</evidence>
<dbReference type="AlphaFoldDB" id="A0AA41R0C1"/>
<dbReference type="PROSITE" id="PS00480">
    <property type="entry name" value="CITRATE_SYNTHASE"/>
    <property type="match status" value="1"/>
</dbReference>
<dbReference type="InterPro" id="IPR011278">
    <property type="entry name" value="2-MeCitrate/Citrate_synth_II"/>
</dbReference>
<organism evidence="10 11">
    <name type="scientific">Cryobacterium zhongshanensis</name>
    <dbReference type="NCBI Taxonomy" id="2928153"/>
    <lineage>
        <taxon>Bacteria</taxon>
        <taxon>Bacillati</taxon>
        <taxon>Actinomycetota</taxon>
        <taxon>Actinomycetes</taxon>
        <taxon>Micrococcales</taxon>
        <taxon>Microbacteriaceae</taxon>
        <taxon>Cryobacterium</taxon>
    </lineage>
</organism>
<proteinExistence type="inferred from homology"/>
<evidence type="ECO:0000256" key="7">
    <source>
        <dbReference type="PIRSR" id="PIRSR001369-1"/>
    </source>
</evidence>
<evidence type="ECO:0000256" key="2">
    <source>
        <dbReference type="ARBA" id="ARBA00010566"/>
    </source>
</evidence>
<evidence type="ECO:0000256" key="3">
    <source>
        <dbReference type="ARBA" id="ARBA00022532"/>
    </source>
</evidence>
<dbReference type="Gene3D" id="1.10.230.10">
    <property type="entry name" value="Cytochrome P450-Terp, domain 2"/>
    <property type="match status" value="1"/>
</dbReference>
<comment type="caution">
    <text evidence="10">The sequence shown here is derived from an EMBL/GenBank/DDBJ whole genome shotgun (WGS) entry which is preliminary data.</text>
</comment>
<dbReference type="PIRSF" id="PIRSF001369">
    <property type="entry name" value="Citrate_synth"/>
    <property type="match status" value="1"/>
</dbReference>
<dbReference type="InterPro" id="IPR019810">
    <property type="entry name" value="Citrate_synthase_AS"/>
</dbReference>
<dbReference type="EMBL" id="JALGAR010000008">
    <property type="protein sequence ID" value="MCI4659989.1"/>
    <property type="molecule type" value="Genomic_DNA"/>
</dbReference>
<evidence type="ECO:0000256" key="6">
    <source>
        <dbReference type="PIRNR" id="PIRNR001369"/>
    </source>
</evidence>
<dbReference type="GO" id="GO:0006099">
    <property type="term" value="P:tricarboxylic acid cycle"/>
    <property type="evidence" value="ECO:0007669"/>
    <property type="project" value="UniProtKB-KW"/>
</dbReference>
<dbReference type="PRINTS" id="PR00143">
    <property type="entry name" value="CITRTSNTHASE"/>
</dbReference>
<dbReference type="InterPro" id="IPR002020">
    <property type="entry name" value="Citrate_synthase"/>
</dbReference>
<protein>
    <recommendedName>
        <fullName evidence="6">Citrate synthase</fullName>
    </recommendedName>
</protein>
<feature type="region of interest" description="Disordered" evidence="9">
    <location>
        <begin position="378"/>
        <end position="407"/>
    </location>
</feature>
<keyword evidence="3" id="KW-0816">Tricarboxylic acid cycle</keyword>
<dbReference type="InterPro" id="IPR016143">
    <property type="entry name" value="Citrate_synth-like_sm_a-sub"/>
</dbReference>
<comment type="similarity">
    <text evidence="2 6 8">Belongs to the citrate synthase family.</text>
</comment>
<dbReference type="Pfam" id="PF00285">
    <property type="entry name" value="Citrate_synt"/>
    <property type="match status" value="1"/>
</dbReference>
<evidence type="ECO:0000256" key="8">
    <source>
        <dbReference type="RuleBase" id="RU003406"/>
    </source>
</evidence>
<dbReference type="GO" id="GO:0036440">
    <property type="term" value="F:citrate synthase activity"/>
    <property type="evidence" value="ECO:0007669"/>
    <property type="project" value="UniProtKB-EC"/>
</dbReference>
<evidence type="ECO:0000313" key="10">
    <source>
        <dbReference type="EMBL" id="MCI4659989.1"/>
    </source>
</evidence>
<evidence type="ECO:0000256" key="1">
    <source>
        <dbReference type="ARBA" id="ARBA00005163"/>
    </source>
</evidence>
<dbReference type="PANTHER" id="PTHR11739">
    <property type="entry name" value="CITRATE SYNTHASE"/>
    <property type="match status" value="1"/>
</dbReference>
<evidence type="ECO:0000256" key="9">
    <source>
        <dbReference type="SAM" id="MobiDB-lite"/>
    </source>
</evidence>
<name>A0AA41R0C1_9MICO</name>